<dbReference type="KEGG" id="clec:106667842"/>
<sequence>MAVKVDEEPLIAKNAEKRKTPVISKIAMKTFFLEALKRYERISRDLPDSFKRARVLDEDGMEEVELRTSSKNSKQPFPRLGNAPRAKTIKELETRLTELRGKPGYAASLIKKGLKNRLKKKMKLEELQEKKLKMAKNKSSKGNMVKPIPSTSEASEPSTSDEKPNIMFNKFDFPDSENKMNKGPKDPKAILHQIEKSKKKLKTLEERGRGETVQKIKTKQTWEQAINKVEGVKVKDDVLLLKKSIAKKKQQKNRSAKKWDARLQAVEQKKQETQKKRKENLAAKNKEKKQKKIKKAVKKGRAVL</sequence>
<dbReference type="InterPro" id="IPR007019">
    <property type="entry name" value="SURF6"/>
</dbReference>
<dbReference type="EnsemblMetazoa" id="XM_014396054.2">
    <property type="protein sequence ID" value="XP_014251540.1"/>
    <property type="gene ID" value="LOC106667842"/>
</dbReference>
<dbReference type="OrthoDB" id="10661039at2759"/>
<dbReference type="GeneID" id="106667842"/>
<dbReference type="PANTHER" id="PTHR14369:SF0">
    <property type="entry name" value="SURFEIT LOCUS PROTEIN 6"/>
    <property type="match status" value="1"/>
</dbReference>
<dbReference type="RefSeq" id="XP_014251540.1">
    <property type="nucleotide sequence ID" value="XM_014396054.2"/>
</dbReference>
<dbReference type="GO" id="GO:0003677">
    <property type="term" value="F:DNA binding"/>
    <property type="evidence" value="ECO:0007669"/>
    <property type="project" value="TreeGrafter"/>
</dbReference>
<feature type="compositionally biased region" description="Basic residues" evidence="4">
    <location>
        <begin position="246"/>
        <end position="256"/>
    </location>
</feature>
<keyword evidence="7" id="KW-1185">Reference proteome</keyword>
<feature type="compositionally biased region" description="Basic residues" evidence="4">
    <location>
        <begin position="286"/>
        <end position="304"/>
    </location>
</feature>
<dbReference type="AlphaFoldDB" id="A0A8I6RWP0"/>
<dbReference type="GO" id="GO:0042273">
    <property type="term" value="P:ribosomal large subunit biogenesis"/>
    <property type="evidence" value="ECO:0007669"/>
    <property type="project" value="TreeGrafter"/>
</dbReference>
<feature type="compositionally biased region" description="Basic and acidic residues" evidence="4">
    <location>
        <begin position="257"/>
        <end position="285"/>
    </location>
</feature>
<dbReference type="GO" id="GO:0003723">
    <property type="term" value="F:RNA binding"/>
    <property type="evidence" value="ECO:0007669"/>
    <property type="project" value="TreeGrafter"/>
</dbReference>
<organism evidence="6 7">
    <name type="scientific">Cimex lectularius</name>
    <name type="common">Bed bug</name>
    <name type="synonym">Acanthia lectularia</name>
    <dbReference type="NCBI Taxonomy" id="79782"/>
    <lineage>
        <taxon>Eukaryota</taxon>
        <taxon>Metazoa</taxon>
        <taxon>Ecdysozoa</taxon>
        <taxon>Arthropoda</taxon>
        <taxon>Hexapoda</taxon>
        <taxon>Insecta</taxon>
        <taxon>Pterygota</taxon>
        <taxon>Neoptera</taxon>
        <taxon>Paraneoptera</taxon>
        <taxon>Hemiptera</taxon>
        <taxon>Heteroptera</taxon>
        <taxon>Panheteroptera</taxon>
        <taxon>Cimicomorpha</taxon>
        <taxon>Cimicidae</taxon>
        <taxon>Cimex</taxon>
    </lineage>
</organism>
<evidence type="ECO:0000259" key="5">
    <source>
        <dbReference type="Pfam" id="PF04935"/>
    </source>
</evidence>
<evidence type="ECO:0000256" key="1">
    <source>
        <dbReference type="ARBA" id="ARBA00004123"/>
    </source>
</evidence>
<dbReference type="OMA" id="NDIAWKK"/>
<dbReference type="CTD" id="6838"/>
<feature type="region of interest" description="Disordered" evidence="4">
    <location>
        <begin position="132"/>
        <end position="189"/>
    </location>
</feature>
<protein>
    <recommendedName>
        <fullName evidence="5">Ribosomal RNA-processing protein 14/surfeit locus protein 6 C-terminal domain-containing protein</fullName>
    </recommendedName>
</protein>
<feature type="compositionally biased region" description="Low complexity" evidence="4">
    <location>
        <begin position="149"/>
        <end position="158"/>
    </location>
</feature>
<feature type="compositionally biased region" description="Basic and acidic residues" evidence="4">
    <location>
        <begin position="172"/>
        <end position="189"/>
    </location>
</feature>
<keyword evidence="3" id="KW-0539">Nucleus</keyword>
<evidence type="ECO:0000313" key="6">
    <source>
        <dbReference type="EnsemblMetazoa" id="XP_014251540.1"/>
    </source>
</evidence>
<evidence type="ECO:0000256" key="3">
    <source>
        <dbReference type="ARBA" id="ARBA00023242"/>
    </source>
</evidence>
<dbReference type="InterPro" id="IPR029190">
    <property type="entry name" value="Rrp14/SURF6_C"/>
</dbReference>
<evidence type="ECO:0000256" key="4">
    <source>
        <dbReference type="SAM" id="MobiDB-lite"/>
    </source>
</evidence>
<feature type="domain" description="Ribosomal RNA-processing protein 14/surfeit locus protein 6 C-terminal" evidence="5">
    <location>
        <begin position="115"/>
        <end position="293"/>
    </location>
</feature>
<evidence type="ECO:0000313" key="7">
    <source>
        <dbReference type="Proteomes" id="UP000494040"/>
    </source>
</evidence>
<name>A0A8I6RWP0_CIMLE</name>
<comment type="similarity">
    <text evidence="2">Belongs to the SURF6 family.</text>
</comment>
<dbReference type="Pfam" id="PF04935">
    <property type="entry name" value="SURF6"/>
    <property type="match status" value="1"/>
</dbReference>
<dbReference type="PANTHER" id="PTHR14369">
    <property type="entry name" value="SURFEIT LOCUS PROTEIN 6"/>
    <property type="match status" value="1"/>
</dbReference>
<reference evidence="6" key="1">
    <citation type="submission" date="2022-01" db="UniProtKB">
        <authorList>
            <consortium name="EnsemblMetazoa"/>
        </authorList>
    </citation>
    <scope>IDENTIFICATION</scope>
</reference>
<dbReference type="GO" id="GO:0005730">
    <property type="term" value="C:nucleolus"/>
    <property type="evidence" value="ECO:0007669"/>
    <property type="project" value="TreeGrafter"/>
</dbReference>
<dbReference type="GO" id="GO:0042274">
    <property type="term" value="P:ribosomal small subunit biogenesis"/>
    <property type="evidence" value="ECO:0007669"/>
    <property type="project" value="TreeGrafter"/>
</dbReference>
<dbReference type="Proteomes" id="UP000494040">
    <property type="component" value="Unassembled WGS sequence"/>
</dbReference>
<feature type="region of interest" description="Disordered" evidence="4">
    <location>
        <begin position="66"/>
        <end position="86"/>
    </location>
</feature>
<feature type="region of interest" description="Disordered" evidence="4">
    <location>
        <begin position="246"/>
        <end position="304"/>
    </location>
</feature>
<evidence type="ECO:0000256" key="2">
    <source>
        <dbReference type="ARBA" id="ARBA00005904"/>
    </source>
</evidence>
<comment type="subcellular location">
    <subcellularLocation>
        <location evidence="1">Nucleus</location>
    </subcellularLocation>
</comment>
<proteinExistence type="inferred from homology"/>
<accession>A0A8I6RWP0</accession>